<evidence type="ECO:0000313" key="2">
    <source>
        <dbReference type="EMBL" id="CAH0405584.1"/>
    </source>
</evidence>
<sequence length="1145" mass="132790">MDCSAAPAVCCARASGSSIKARGGRRAAQCLSHCQRHSAPIMWRKALSAAVCWLTLSVNFGEAEKNVISSMIVDNDSAESAPRLYRSVPVGVYASRSPYAAYSFQIPAFISAPKTSASRIVPVRQQINAFHQNNGYLRDSYGNRFSDTPQIASYKTAFPQQYVPLQELPAHLAQPLLAASQNKETAPHYFVGSQYRVPSFQEASNNPGSGYSSFPQSYAYSQEIRSLAPSAQQSNGVTTNQQQPGNKLFTNVQAVEQFKELKNEPKLERFEYRPEEAYRSEEKSDPTVQKANIQESDKGENEAAAAITPVTAIVNGKKTVINIETKPPIPLLDLSLLEPITFDNPIVPQLQHFLPRIHDAKYQSLPEFNEAKKPKKAKSASKKKPKQQSSHHHKQAPVTPVVTITGTEDESPELTYEINTPNHKETYKEKTISYNRKVEAEPETFSYNEKTEAKPVHYSYHNSEQKEPVSYNIVYSSNKKPEQLTQVNHPANEEQPRQLIYKFNADEAVEPNNDEESDTPGSAEDSGSSEVNVENEPIRHLNHHNQERRPEAPVNYQHHNDGHNNNHHNTRPQDRHHSGHHNNDNHRNDRHHDDRHHDDRHHDDRRHNDHHHEDRHHDDRHHDDRHRDDRHQNDRHQDDRHHDNRHHDDRNHDDRRHDDLSHNNHHHNNHPHNNRPHNEHDHRNDDRPEHRQKQYYQKAPEGHDSPNKQYRSQEEDHHKTSQEYHPNSNPGHQHREHNQNKKYNQQPNDDSHHRQNKEYKKPSPENHQRSNQEYQRRPYDQGSHEVDQPREHEKPAPISAPIQHSEILTHPQEHEEDIRLLPPQHNAPIRVDPNQHVQEPKPEPESQEEAEPLYNSGAPIIQEQGKRIIIQEESPEELHMHQEQITAEVVDQEDNNEDDFENAYKNAAYGFPAFEKKAENIEKDIYDPKSYGLSRINDEYNSEKSPFQQYVAEGDTFPRSARLNYNKAKEDTEETYLLDYSASKPQSVADRYRNKANYYKLYEQYKPEKYFAANNDNKKEKQRERYTAAPSYNFERNPKPKNNGYFAQYKAEPVKYEYDYSKGTPRDNSAHASNPYKRLKSKTLFVEPQFQYGFDPINLPRLLDSELAAMASNHSPESEKPGMRKKIYEENWYIKKTSTAAGKPS</sequence>
<feature type="compositionally biased region" description="Basic and acidic residues" evidence="1">
    <location>
        <begin position="274"/>
        <end position="285"/>
    </location>
</feature>
<feature type="region of interest" description="Disordered" evidence="1">
    <location>
        <begin position="366"/>
        <end position="410"/>
    </location>
</feature>
<feature type="compositionally biased region" description="Basic and acidic residues" evidence="1">
    <location>
        <begin position="676"/>
        <end position="692"/>
    </location>
</feature>
<evidence type="ECO:0000256" key="1">
    <source>
        <dbReference type="SAM" id="MobiDB-lite"/>
    </source>
</evidence>
<keyword evidence="3" id="KW-1185">Reference proteome</keyword>
<name>A0ABN8B7R2_CHISP</name>
<feature type="compositionally biased region" description="Basic and acidic residues" evidence="1">
    <location>
        <begin position="571"/>
        <end position="662"/>
    </location>
</feature>
<protein>
    <submittedName>
        <fullName evidence="2">Uncharacterized protein</fullName>
    </submittedName>
</protein>
<organism evidence="2 3">
    <name type="scientific">Chilo suppressalis</name>
    <name type="common">Asiatic rice borer moth</name>
    <dbReference type="NCBI Taxonomy" id="168631"/>
    <lineage>
        <taxon>Eukaryota</taxon>
        <taxon>Metazoa</taxon>
        <taxon>Ecdysozoa</taxon>
        <taxon>Arthropoda</taxon>
        <taxon>Hexapoda</taxon>
        <taxon>Insecta</taxon>
        <taxon>Pterygota</taxon>
        <taxon>Neoptera</taxon>
        <taxon>Endopterygota</taxon>
        <taxon>Lepidoptera</taxon>
        <taxon>Glossata</taxon>
        <taxon>Ditrysia</taxon>
        <taxon>Pyraloidea</taxon>
        <taxon>Crambidae</taxon>
        <taxon>Crambinae</taxon>
        <taxon>Chilo</taxon>
    </lineage>
</organism>
<feature type="compositionally biased region" description="Basic and acidic residues" evidence="1">
    <location>
        <begin position="700"/>
        <end position="722"/>
    </location>
</feature>
<proteinExistence type="predicted"/>
<feature type="compositionally biased region" description="Basic and acidic residues" evidence="1">
    <location>
        <begin position="749"/>
        <end position="795"/>
    </location>
</feature>
<feature type="compositionally biased region" description="Basic and acidic residues" evidence="1">
    <location>
        <begin position="536"/>
        <end position="551"/>
    </location>
</feature>
<feature type="compositionally biased region" description="Basic residues" evidence="1">
    <location>
        <begin position="663"/>
        <end position="675"/>
    </location>
</feature>
<feature type="region of interest" description="Disordered" evidence="1">
    <location>
        <begin position="510"/>
        <end position="851"/>
    </location>
</feature>
<reference evidence="2" key="1">
    <citation type="submission" date="2021-12" db="EMBL/GenBank/DDBJ databases">
        <authorList>
            <person name="King R."/>
        </authorList>
    </citation>
    <scope>NUCLEOTIDE SEQUENCE</scope>
</reference>
<evidence type="ECO:0000313" key="3">
    <source>
        <dbReference type="Proteomes" id="UP001153292"/>
    </source>
</evidence>
<dbReference type="EMBL" id="OU963897">
    <property type="protein sequence ID" value="CAH0405584.1"/>
    <property type="molecule type" value="Genomic_DNA"/>
</dbReference>
<feature type="region of interest" description="Disordered" evidence="1">
    <location>
        <begin position="274"/>
        <end position="302"/>
    </location>
</feature>
<dbReference type="Proteomes" id="UP001153292">
    <property type="component" value="Chromosome 4"/>
</dbReference>
<feature type="compositionally biased region" description="Basic residues" evidence="1">
    <location>
        <begin position="373"/>
        <end position="395"/>
    </location>
</feature>
<accession>A0ABN8B7R2</accession>
<gene>
    <name evidence="2" type="ORF">CHILSU_LOCUS8946</name>
</gene>